<name>G7YW25_CLOSI</name>
<dbReference type="Proteomes" id="UP000008909">
    <property type="component" value="Unassembled WGS sequence"/>
</dbReference>
<evidence type="ECO:0000313" key="2">
    <source>
        <dbReference type="Proteomes" id="UP000008909"/>
    </source>
</evidence>
<evidence type="ECO:0000313" key="1">
    <source>
        <dbReference type="EMBL" id="GAA57155.1"/>
    </source>
</evidence>
<reference key="2">
    <citation type="submission" date="2011-10" db="EMBL/GenBank/DDBJ databases">
        <title>The genome and transcriptome sequence of Clonorchis sinensis provide insights into the carcinogenic liver fluke.</title>
        <authorList>
            <person name="Wang X."/>
            <person name="Huang Y."/>
            <person name="Chen W."/>
            <person name="Liu H."/>
            <person name="Guo L."/>
            <person name="Chen Y."/>
            <person name="Luo F."/>
            <person name="Zhou W."/>
            <person name="Sun J."/>
            <person name="Mao Q."/>
            <person name="Liang P."/>
            <person name="Zhou C."/>
            <person name="Tian Y."/>
            <person name="Men J."/>
            <person name="Lv X."/>
            <person name="Huang L."/>
            <person name="Zhou J."/>
            <person name="Hu Y."/>
            <person name="Li R."/>
            <person name="Zhang F."/>
            <person name="Lei H."/>
            <person name="Li X."/>
            <person name="Hu X."/>
            <person name="Liang C."/>
            <person name="Xu J."/>
            <person name="Wu Z."/>
            <person name="Yu X."/>
        </authorList>
    </citation>
    <scope>NUCLEOTIDE SEQUENCE</scope>
    <source>
        <strain>Henan</strain>
    </source>
</reference>
<dbReference type="EMBL" id="DF144567">
    <property type="protein sequence ID" value="GAA57155.1"/>
    <property type="molecule type" value="Genomic_DNA"/>
</dbReference>
<dbReference type="AlphaFoldDB" id="G7YW25"/>
<protein>
    <submittedName>
        <fullName evidence="1">Uncharacterized protein</fullName>
    </submittedName>
</protein>
<proteinExistence type="predicted"/>
<accession>G7YW25</accession>
<sequence length="296" mass="32945">LCLSSGLVSKLVFHNVDIMKTCASMCCPNPHRLGCFGKFPPMRFQSNLSALITLSLRAAAMSTLNSQRRSNQPTRIGDNRVGEMIASCQVRARAGLNAAEPIGYTRDRTDILFRHCRRDEARVTATTASRQKIPLTPIGVLRTADNNHMQSHSGQVVTVVVANFRLAMLPTLPQTVETTTLDRHGQEKNTVLMVGGLEQALRLVPQARLRLGRSRINHIFTRRQMRPRRRTNEAYAGALQIVTGENFTNLKYAAYIVLIFEDGDEVQALLNKPTTVISSFSMRLALSKCKVTLQDV</sequence>
<feature type="non-terminal residue" evidence="1">
    <location>
        <position position="1"/>
    </location>
</feature>
<organism evidence="1 2">
    <name type="scientific">Clonorchis sinensis</name>
    <name type="common">Chinese liver fluke</name>
    <dbReference type="NCBI Taxonomy" id="79923"/>
    <lineage>
        <taxon>Eukaryota</taxon>
        <taxon>Metazoa</taxon>
        <taxon>Spiralia</taxon>
        <taxon>Lophotrochozoa</taxon>
        <taxon>Platyhelminthes</taxon>
        <taxon>Trematoda</taxon>
        <taxon>Digenea</taxon>
        <taxon>Opisthorchiida</taxon>
        <taxon>Opisthorchiata</taxon>
        <taxon>Opisthorchiidae</taxon>
        <taxon>Clonorchis</taxon>
    </lineage>
</organism>
<reference evidence="1" key="1">
    <citation type="journal article" date="2011" name="Genome Biol.">
        <title>The draft genome of the carcinogenic human liver fluke Clonorchis sinensis.</title>
        <authorList>
            <person name="Wang X."/>
            <person name="Chen W."/>
            <person name="Huang Y."/>
            <person name="Sun J."/>
            <person name="Men J."/>
            <person name="Liu H."/>
            <person name="Luo F."/>
            <person name="Guo L."/>
            <person name="Lv X."/>
            <person name="Deng C."/>
            <person name="Zhou C."/>
            <person name="Fan Y."/>
            <person name="Li X."/>
            <person name="Huang L."/>
            <person name="Hu Y."/>
            <person name="Liang C."/>
            <person name="Hu X."/>
            <person name="Xu J."/>
            <person name="Yu X."/>
        </authorList>
    </citation>
    <scope>NUCLEOTIDE SEQUENCE [LARGE SCALE GENOMIC DNA]</scope>
    <source>
        <strain evidence="1">Henan</strain>
    </source>
</reference>
<gene>
    <name evidence="1" type="ORF">CLF_112253</name>
</gene>
<keyword evidence="2" id="KW-1185">Reference proteome</keyword>